<sequence>MESRYEPRMTCQSIWPFHLFIFWQAVLGSRLLSFLSCEIQGLTPLKTGEGEKNLLYNCDSNANFCLCFLSAATGGVKS</sequence>
<evidence type="ECO:0000313" key="2">
    <source>
        <dbReference type="Proteomes" id="UP000507222"/>
    </source>
</evidence>
<evidence type="ECO:0000313" key="1">
    <source>
        <dbReference type="EMBL" id="CAB4262138.1"/>
    </source>
</evidence>
<dbReference type="Proteomes" id="UP000507222">
    <property type="component" value="Unassembled WGS sequence"/>
</dbReference>
<dbReference type="AlphaFoldDB" id="A0A6J5THG4"/>
<dbReference type="EMBL" id="CAEKDK010000001">
    <property type="protein sequence ID" value="CAB4262138.1"/>
    <property type="molecule type" value="Genomic_DNA"/>
</dbReference>
<reference evidence="1 2" key="1">
    <citation type="submission" date="2020-05" db="EMBL/GenBank/DDBJ databases">
        <authorList>
            <person name="Campoy J."/>
            <person name="Schneeberger K."/>
            <person name="Spophaly S."/>
        </authorList>
    </citation>
    <scope>NUCLEOTIDE SEQUENCE [LARGE SCALE GENOMIC DNA]</scope>
    <source>
        <strain evidence="1">PruArmRojPasFocal</strain>
    </source>
</reference>
<protein>
    <submittedName>
        <fullName evidence="1">Uncharacterized protein</fullName>
    </submittedName>
</protein>
<gene>
    <name evidence="1" type="ORF">CURHAP_LOCUS1224</name>
</gene>
<accession>A0A6J5THG4</accession>
<name>A0A6J5THG4_PRUAR</name>
<organism evidence="1 2">
    <name type="scientific">Prunus armeniaca</name>
    <name type="common">Apricot</name>
    <name type="synonym">Armeniaca vulgaris</name>
    <dbReference type="NCBI Taxonomy" id="36596"/>
    <lineage>
        <taxon>Eukaryota</taxon>
        <taxon>Viridiplantae</taxon>
        <taxon>Streptophyta</taxon>
        <taxon>Embryophyta</taxon>
        <taxon>Tracheophyta</taxon>
        <taxon>Spermatophyta</taxon>
        <taxon>Magnoliopsida</taxon>
        <taxon>eudicotyledons</taxon>
        <taxon>Gunneridae</taxon>
        <taxon>Pentapetalae</taxon>
        <taxon>rosids</taxon>
        <taxon>fabids</taxon>
        <taxon>Rosales</taxon>
        <taxon>Rosaceae</taxon>
        <taxon>Amygdaloideae</taxon>
        <taxon>Amygdaleae</taxon>
        <taxon>Prunus</taxon>
    </lineage>
</organism>
<proteinExistence type="predicted"/>